<evidence type="ECO:0000256" key="2">
    <source>
        <dbReference type="ARBA" id="ARBA00022630"/>
    </source>
</evidence>
<evidence type="ECO:0000256" key="4">
    <source>
        <dbReference type="ARBA" id="ARBA00023002"/>
    </source>
</evidence>
<evidence type="ECO:0000256" key="1">
    <source>
        <dbReference type="ARBA" id="ARBA00001974"/>
    </source>
</evidence>
<dbReference type="Pfam" id="PF02913">
    <property type="entry name" value="FAD-oxidase_C"/>
    <property type="match status" value="1"/>
</dbReference>
<comment type="cofactor">
    <cofactor evidence="1">
        <name>FAD</name>
        <dbReference type="ChEBI" id="CHEBI:57692"/>
    </cofactor>
</comment>
<evidence type="ECO:0000313" key="6">
    <source>
        <dbReference type="EMBL" id="GHE81226.1"/>
    </source>
</evidence>
<dbReference type="RefSeq" id="WP_191243207.1">
    <property type="nucleotide sequence ID" value="NZ_BNAU01000001.1"/>
</dbReference>
<dbReference type="InterPro" id="IPR016164">
    <property type="entry name" value="FAD-linked_Oxase-like_C"/>
</dbReference>
<dbReference type="SUPFAM" id="SSF56176">
    <property type="entry name" value="FAD-binding/transporter-associated domain-like"/>
    <property type="match status" value="1"/>
</dbReference>
<dbReference type="SUPFAM" id="SSF55103">
    <property type="entry name" value="FAD-linked oxidases, C-terminal domain"/>
    <property type="match status" value="1"/>
</dbReference>
<comment type="caution">
    <text evidence="6">The sequence shown here is derived from an EMBL/GenBank/DDBJ whole genome shotgun (WGS) entry which is preliminary data.</text>
</comment>
<accession>A0ABQ3IIF4</accession>
<dbReference type="Proteomes" id="UP000605897">
    <property type="component" value="Unassembled WGS sequence"/>
</dbReference>
<dbReference type="PANTHER" id="PTHR11748:SF103">
    <property type="entry name" value="GLYCOLATE OXIDASE SUBUNIT GLCE"/>
    <property type="match status" value="1"/>
</dbReference>
<dbReference type="InterPro" id="IPR016166">
    <property type="entry name" value="FAD-bd_PCMH"/>
</dbReference>
<keyword evidence="2" id="KW-0285">Flavoprotein</keyword>
<sequence>MRAAGDLVLGELSTTAAAWRAGEADHVDGVPARLVAAPSTTDEAATVMRIAAEHGLAIVPRGSGTKLSWGHPPERADLVLDTSRMDRIVEHRAGDLVVHVQAGVRLDVVQERLAPAGQRLGISPVLPPGAGPGTAGGVIATAATGPLRLSHGAVRDLLIGITLVRADGTVAKAGGKVVKNVAGYDLGKLLTGSWGTLGLVTEAVFRLHPLPQAARWVVVPVASAADAHDKVQRVVHSQVVASAVELDRPTVEPAALAVLVEGIPEGVDGRVHTLLDLLGGDAEVAGEPPAWWCRAPWAVDGVALRLTHEIAGLPRLLDAVDDTARRCGLSAAVRGSAGVGVLHAGVTGAPDAVPAFVTRLRELSPSWSGDVVVLDAPPRVKATLDVWGPVRGLTLMRRVKDQFDPAHRMAPGRFAGGI</sequence>
<reference evidence="7" key="1">
    <citation type="journal article" date="2019" name="Int. J. Syst. Evol. Microbiol.">
        <title>The Global Catalogue of Microorganisms (GCM) 10K type strain sequencing project: providing services to taxonomists for standard genome sequencing and annotation.</title>
        <authorList>
            <consortium name="The Broad Institute Genomics Platform"/>
            <consortium name="The Broad Institute Genome Sequencing Center for Infectious Disease"/>
            <person name="Wu L."/>
            <person name="Ma J."/>
        </authorList>
    </citation>
    <scope>NUCLEOTIDE SEQUENCE [LARGE SCALE GENOMIC DNA]</scope>
    <source>
        <strain evidence="7">CGMCC 4.7677</strain>
    </source>
</reference>
<keyword evidence="7" id="KW-1185">Reference proteome</keyword>
<keyword evidence="4" id="KW-0560">Oxidoreductase</keyword>
<proteinExistence type="predicted"/>
<name>A0ABQ3IIF4_9PSEU</name>
<feature type="domain" description="FAD-binding PCMH-type" evidence="5">
    <location>
        <begin position="27"/>
        <end position="210"/>
    </location>
</feature>
<dbReference type="InterPro" id="IPR004113">
    <property type="entry name" value="FAD-bd_oxidored_4_C"/>
</dbReference>
<evidence type="ECO:0000256" key="3">
    <source>
        <dbReference type="ARBA" id="ARBA00022827"/>
    </source>
</evidence>
<dbReference type="PROSITE" id="PS51387">
    <property type="entry name" value="FAD_PCMH"/>
    <property type="match status" value="1"/>
</dbReference>
<evidence type="ECO:0000259" key="5">
    <source>
        <dbReference type="PROSITE" id="PS51387"/>
    </source>
</evidence>
<dbReference type="EMBL" id="BNAU01000001">
    <property type="protein sequence ID" value="GHE81226.1"/>
    <property type="molecule type" value="Genomic_DNA"/>
</dbReference>
<gene>
    <name evidence="6" type="ORF">GCM10017786_09470</name>
</gene>
<organism evidence="6 7">
    <name type="scientific">Amycolatopsis deserti</name>
    <dbReference type="NCBI Taxonomy" id="185696"/>
    <lineage>
        <taxon>Bacteria</taxon>
        <taxon>Bacillati</taxon>
        <taxon>Actinomycetota</taxon>
        <taxon>Actinomycetes</taxon>
        <taxon>Pseudonocardiales</taxon>
        <taxon>Pseudonocardiaceae</taxon>
        <taxon>Amycolatopsis</taxon>
    </lineage>
</organism>
<protein>
    <submittedName>
        <fullName evidence="6">FAD-linked oxidase</fullName>
    </submittedName>
</protein>
<keyword evidence="3" id="KW-0274">FAD</keyword>
<dbReference type="InterPro" id="IPR016169">
    <property type="entry name" value="FAD-bd_PCMH_sub2"/>
</dbReference>
<dbReference type="Gene3D" id="3.30.465.10">
    <property type="match status" value="1"/>
</dbReference>
<dbReference type="Pfam" id="PF01565">
    <property type="entry name" value="FAD_binding_4"/>
    <property type="match status" value="1"/>
</dbReference>
<dbReference type="InterPro" id="IPR006094">
    <property type="entry name" value="Oxid_FAD_bind_N"/>
</dbReference>
<dbReference type="InterPro" id="IPR036318">
    <property type="entry name" value="FAD-bd_PCMH-like_sf"/>
</dbReference>
<evidence type="ECO:0000313" key="7">
    <source>
        <dbReference type="Proteomes" id="UP000605897"/>
    </source>
</evidence>
<dbReference type="PANTHER" id="PTHR11748">
    <property type="entry name" value="D-LACTATE DEHYDROGENASE"/>
    <property type="match status" value="1"/>
</dbReference>